<evidence type="ECO:0008006" key="3">
    <source>
        <dbReference type="Google" id="ProtNLM"/>
    </source>
</evidence>
<dbReference type="Proteomes" id="UP000004508">
    <property type="component" value="Unassembled WGS sequence"/>
</dbReference>
<dbReference type="eggNOG" id="COG3878">
    <property type="taxonomic scope" value="Bacteria"/>
</dbReference>
<dbReference type="InParanoid" id="D6TC67"/>
<name>D6TC67_KTERA</name>
<evidence type="ECO:0000313" key="2">
    <source>
        <dbReference type="Proteomes" id="UP000004508"/>
    </source>
</evidence>
<proteinExistence type="predicted"/>
<protein>
    <recommendedName>
        <fullName evidence="3">DUF1963 domain-containing protein</fullName>
    </recommendedName>
</protein>
<reference evidence="1 2" key="1">
    <citation type="journal article" date="2011" name="Stand. Genomic Sci.">
        <title>Non-contiguous finished genome sequence and contextual data of the filamentous soil bacterium Ktedonobacter racemifer type strain (SOSP1-21).</title>
        <authorList>
            <person name="Chang Y.J."/>
            <person name="Land M."/>
            <person name="Hauser L."/>
            <person name="Chertkov O."/>
            <person name="Del Rio T.G."/>
            <person name="Nolan M."/>
            <person name="Copeland A."/>
            <person name="Tice H."/>
            <person name="Cheng J.F."/>
            <person name="Lucas S."/>
            <person name="Han C."/>
            <person name="Goodwin L."/>
            <person name="Pitluck S."/>
            <person name="Ivanova N."/>
            <person name="Ovchinikova G."/>
            <person name="Pati A."/>
            <person name="Chen A."/>
            <person name="Palaniappan K."/>
            <person name="Mavromatis K."/>
            <person name="Liolios K."/>
            <person name="Brettin T."/>
            <person name="Fiebig A."/>
            <person name="Rohde M."/>
            <person name="Abt B."/>
            <person name="Goker M."/>
            <person name="Detter J.C."/>
            <person name="Woyke T."/>
            <person name="Bristow J."/>
            <person name="Eisen J.A."/>
            <person name="Markowitz V."/>
            <person name="Hugenholtz P."/>
            <person name="Kyrpides N.C."/>
            <person name="Klenk H.P."/>
            <person name="Lapidus A."/>
        </authorList>
    </citation>
    <scope>NUCLEOTIDE SEQUENCE [LARGE SCALE GENOMIC DNA]</scope>
    <source>
        <strain evidence="2">DSM 44963</strain>
    </source>
</reference>
<dbReference type="Gene3D" id="2.30.320.10">
    <property type="entry name" value="YwqG-like"/>
    <property type="match status" value="1"/>
</dbReference>
<gene>
    <name evidence="1" type="ORF">Krac_9494</name>
</gene>
<dbReference type="EMBL" id="ADVG01000001">
    <property type="protein sequence ID" value="EFH88103.1"/>
    <property type="molecule type" value="Genomic_DNA"/>
</dbReference>
<comment type="caution">
    <text evidence="1">The sequence shown here is derived from an EMBL/GenBank/DDBJ whole genome shotgun (WGS) entry which is preliminary data.</text>
</comment>
<keyword evidence="2" id="KW-1185">Reference proteome</keyword>
<accession>D6TC67</accession>
<dbReference type="Pfam" id="PF09234">
    <property type="entry name" value="DUF1963"/>
    <property type="match status" value="1"/>
</dbReference>
<dbReference type="OrthoDB" id="253985at2"/>
<dbReference type="AlphaFoldDB" id="D6TC67"/>
<dbReference type="InterPro" id="IPR015315">
    <property type="entry name" value="DUF1963"/>
</dbReference>
<organism evidence="1 2">
    <name type="scientific">Ktedonobacter racemifer DSM 44963</name>
    <dbReference type="NCBI Taxonomy" id="485913"/>
    <lineage>
        <taxon>Bacteria</taxon>
        <taxon>Bacillati</taxon>
        <taxon>Chloroflexota</taxon>
        <taxon>Ktedonobacteria</taxon>
        <taxon>Ktedonobacterales</taxon>
        <taxon>Ktedonobacteraceae</taxon>
        <taxon>Ktedonobacter</taxon>
    </lineage>
</organism>
<evidence type="ECO:0000313" key="1">
    <source>
        <dbReference type="EMBL" id="EFH88103.1"/>
    </source>
</evidence>
<dbReference type="SUPFAM" id="SSF103032">
    <property type="entry name" value="Hypothetical protein YwqG"/>
    <property type="match status" value="1"/>
</dbReference>
<sequence length="219" mass="24299">MRSKYTFFFEEVQQPITKLVTKFGGQPTWLTTPQWPLSRQTGKPMRFVCQIALDPTLFGEIPGRMAYLFITHEEGKFVDDTYDPDGGENAVIIQPGTPPLLTQPLLTGPSLYKRGRAGTVRLPCECAVQLSAGSDPDEMYDPTVEGPNDAFWEEVGIENKIGGTPVFLQMPEYPAGGHWRLLLQLEDSTDLPFYVNFGGGVGYAFLSEDGTSGKFLFQC</sequence>
<dbReference type="RefSeq" id="WP_007903871.1">
    <property type="nucleotide sequence ID" value="NZ_ADVG01000001.1"/>
</dbReference>
<dbReference type="InterPro" id="IPR035948">
    <property type="entry name" value="YwqG-like_sf"/>
</dbReference>